<organism evidence="2 3">
    <name type="scientific">Leptospira kmetyi</name>
    <dbReference type="NCBI Taxonomy" id="408139"/>
    <lineage>
        <taxon>Bacteria</taxon>
        <taxon>Pseudomonadati</taxon>
        <taxon>Spirochaetota</taxon>
        <taxon>Spirochaetia</taxon>
        <taxon>Leptospirales</taxon>
        <taxon>Leptospiraceae</taxon>
        <taxon>Leptospira</taxon>
    </lineage>
</organism>
<dbReference type="EMBL" id="CP033614">
    <property type="protein sequence ID" value="AYV55952.1"/>
    <property type="molecule type" value="Genomic_DNA"/>
</dbReference>
<protein>
    <submittedName>
        <fullName evidence="2">Uncharacterized protein</fullName>
    </submittedName>
</protein>
<evidence type="ECO:0000313" key="3">
    <source>
        <dbReference type="Proteomes" id="UP000276407"/>
    </source>
</evidence>
<reference evidence="2 3" key="1">
    <citation type="submission" date="2018-11" db="EMBL/GenBank/DDBJ databases">
        <title>Complete genome sequence of Leptospira kmetyi isolate LS 001/16 from soil sample associated with a leptospirosis patient in Kelantan.</title>
        <authorList>
            <person name="Muhammad Yusoff F."/>
            <person name="Muhammad Yusoff S."/>
            <person name="Ahmad M.N."/>
            <person name="Yusof N.Y."/>
            <person name="Aziah I."/>
        </authorList>
    </citation>
    <scope>NUCLEOTIDE SEQUENCE [LARGE SCALE GENOMIC DNA]</scope>
    <source>
        <strain evidence="2 3">LS 001/16</strain>
    </source>
</reference>
<gene>
    <name evidence="2" type="ORF">EFP84_10835</name>
</gene>
<feature type="transmembrane region" description="Helical" evidence="1">
    <location>
        <begin position="6"/>
        <end position="24"/>
    </location>
</feature>
<accession>A0AAD0UP48</accession>
<dbReference type="KEGG" id="lkm:EFP84_10835"/>
<evidence type="ECO:0000256" key="1">
    <source>
        <dbReference type="SAM" id="Phobius"/>
    </source>
</evidence>
<proteinExistence type="predicted"/>
<sequence length="109" mass="13069">MSSFSVFDSFLKFVSYFFLNLFFFRRATYSTDRFMQKKRKSVFGVRWEFLHFKVRSFNKRFLGVPTDYVTSSSVKALEPQSIPELKYEFPQISEISRNQSQELETVKTK</sequence>
<keyword evidence="1" id="KW-0812">Transmembrane</keyword>
<evidence type="ECO:0000313" key="2">
    <source>
        <dbReference type="EMBL" id="AYV55952.1"/>
    </source>
</evidence>
<keyword evidence="1" id="KW-1133">Transmembrane helix</keyword>
<dbReference type="AlphaFoldDB" id="A0AAD0UP48"/>
<dbReference type="Proteomes" id="UP000276407">
    <property type="component" value="Chromosome 1"/>
</dbReference>
<name>A0AAD0UP48_9LEPT</name>
<keyword evidence="1" id="KW-0472">Membrane</keyword>